<evidence type="ECO:0000256" key="1">
    <source>
        <dbReference type="SAM" id="Phobius"/>
    </source>
</evidence>
<comment type="caution">
    <text evidence="2">The sequence shown here is derived from an EMBL/GenBank/DDBJ whole genome shotgun (WGS) entry which is preliminary data.</text>
</comment>
<keyword evidence="1" id="KW-1133">Transmembrane helix</keyword>
<dbReference type="EMBL" id="WHJH01000017">
    <property type="protein sequence ID" value="NHZ90538.1"/>
    <property type="molecule type" value="Genomic_DNA"/>
</dbReference>
<evidence type="ECO:0000313" key="3">
    <source>
        <dbReference type="Proteomes" id="UP000609726"/>
    </source>
</evidence>
<evidence type="ECO:0000313" key="2">
    <source>
        <dbReference type="EMBL" id="NHZ90538.1"/>
    </source>
</evidence>
<accession>A0ABX0NUV4</accession>
<reference evidence="2 3" key="1">
    <citation type="submission" date="2019-10" db="EMBL/GenBank/DDBJ databases">
        <title>Taxonomy of Antarctic Massilia spp.: description of Massilia rubra sp. nov., Massilia aquatica sp. nov., Massilia mucilaginosa sp. nov., Massilia frigida sp. nov. isolated from streams, lakes and regoliths.</title>
        <authorList>
            <person name="Holochova P."/>
            <person name="Sedlacek I."/>
            <person name="Kralova S."/>
            <person name="Maslanova I."/>
            <person name="Busse H.-J."/>
            <person name="Stankova E."/>
            <person name="Vrbovska V."/>
            <person name="Kovarovic V."/>
            <person name="Bartak M."/>
            <person name="Svec P."/>
            <person name="Pantucek R."/>
        </authorList>
    </citation>
    <scope>NUCLEOTIDE SEQUENCE [LARGE SCALE GENOMIC DNA]</scope>
    <source>
        <strain evidence="2 3">CCM 8733</strain>
    </source>
</reference>
<gene>
    <name evidence="2" type="ORF">F2P45_16135</name>
</gene>
<feature type="transmembrane region" description="Helical" evidence="1">
    <location>
        <begin position="80"/>
        <end position="98"/>
    </location>
</feature>
<protein>
    <submittedName>
        <fullName evidence="2">DUF2314 domain-containing protein</fullName>
    </submittedName>
</protein>
<keyword evidence="3" id="KW-1185">Reference proteome</keyword>
<proteinExistence type="predicted"/>
<keyword evidence="1" id="KW-0812">Transmembrane</keyword>
<name>A0ABX0NUV4_9BURK</name>
<keyword evidence="1" id="KW-0472">Membrane</keyword>
<dbReference type="Proteomes" id="UP000609726">
    <property type="component" value="Unassembled WGS sequence"/>
</dbReference>
<sequence length="275" mass="30981">MSTRLCRELKMQQRPCGARQHAAARHGDLRRAFHIAMKSAARGSFARAAHPLRNDLERRHSNQGRPIDNRCPMHSIDTELAIIAVLALLLCLCLFMRWRYPVPEFPPMATHADDPLMQAAKEQAKAGLDRFKALLGNPYENALVKLRFVSSSARVEYLWAEVLEVLGPDQLGIRLVTPPLTHRGRLERIYRCRYDELVDWQVRDRAGGLHGGFTERALFAVARRDGLRLPDSLLQREQAYVDSDTGWRRGLATWATASGAGPPISVRTDIPGSCQ</sequence>
<organism evidence="2 3">
    <name type="scientific">Massilia mucilaginosa</name>
    <dbReference type="NCBI Taxonomy" id="2609282"/>
    <lineage>
        <taxon>Bacteria</taxon>
        <taxon>Pseudomonadati</taxon>
        <taxon>Pseudomonadota</taxon>
        <taxon>Betaproteobacteria</taxon>
        <taxon>Burkholderiales</taxon>
        <taxon>Oxalobacteraceae</taxon>
        <taxon>Telluria group</taxon>
        <taxon>Massilia</taxon>
    </lineage>
</organism>